<proteinExistence type="predicted"/>
<evidence type="ECO:0000256" key="1">
    <source>
        <dbReference type="SAM" id="SignalP"/>
    </source>
</evidence>
<accession>A0A2C9WCC0</accession>
<dbReference type="EMBL" id="CM004388">
    <property type="protein sequence ID" value="OAY57409.1"/>
    <property type="molecule type" value="Genomic_DNA"/>
</dbReference>
<feature type="signal peptide" evidence="1">
    <location>
        <begin position="1"/>
        <end position="18"/>
    </location>
</feature>
<protein>
    <submittedName>
        <fullName evidence="2">Uncharacterized protein</fullName>
    </submittedName>
</protein>
<name>A0A2C9WCC0_MANES</name>
<reference evidence="2" key="1">
    <citation type="submission" date="2016-02" db="EMBL/GenBank/DDBJ databases">
        <title>WGS assembly of Manihot esculenta.</title>
        <authorList>
            <person name="Bredeson J.V."/>
            <person name="Prochnik S.E."/>
            <person name="Lyons J.B."/>
            <person name="Schmutz J."/>
            <person name="Grimwood J."/>
            <person name="Vrebalov J."/>
            <person name="Bart R.S."/>
            <person name="Amuge T."/>
            <person name="Ferguson M.E."/>
            <person name="Green R."/>
            <person name="Putnam N."/>
            <person name="Stites J."/>
            <person name="Rounsley S."/>
            <person name="Rokhsar D.S."/>
        </authorList>
    </citation>
    <scope>NUCLEOTIDE SEQUENCE [LARGE SCALE GENOMIC DNA]</scope>
    <source>
        <tissue evidence="2">Leaf</tissue>
    </source>
</reference>
<organism evidence="2">
    <name type="scientific">Manihot esculenta</name>
    <name type="common">Cassava</name>
    <name type="synonym">Jatropha manihot</name>
    <dbReference type="NCBI Taxonomy" id="3983"/>
    <lineage>
        <taxon>Eukaryota</taxon>
        <taxon>Viridiplantae</taxon>
        <taxon>Streptophyta</taxon>
        <taxon>Embryophyta</taxon>
        <taxon>Tracheophyta</taxon>
        <taxon>Spermatophyta</taxon>
        <taxon>Magnoliopsida</taxon>
        <taxon>eudicotyledons</taxon>
        <taxon>Gunneridae</taxon>
        <taxon>Pentapetalae</taxon>
        <taxon>rosids</taxon>
        <taxon>fabids</taxon>
        <taxon>Malpighiales</taxon>
        <taxon>Euphorbiaceae</taxon>
        <taxon>Crotonoideae</taxon>
        <taxon>Manihoteae</taxon>
        <taxon>Manihot</taxon>
    </lineage>
</organism>
<gene>
    <name evidence="2" type="ORF">MANES_02G094800</name>
</gene>
<sequence length="63" mass="7103">MCLCLTVVLLISIHGWLEDYFGDNASLSLLKLQIVFFSNQAYSLMMNYNKLATAHSQNTKTTS</sequence>
<dbReference type="AlphaFoldDB" id="A0A2C9WCC0"/>
<feature type="chain" id="PRO_5013197653" evidence="1">
    <location>
        <begin position="19"/>
        <end position="63"/>
    </location>
</feature>
<keyword evidence="1" id="KW-0732">Signal</keyword>
<evidence type="ECO:0000313" key="2">
    <source>
        <dbReference type="EMBL" id="OAY57409.1"/>
    </source>
</evidence>